<evidence type="ECO:0000313" key="15">
    <source>
        <dbReference type="Proteomes" id="UP000034182"/>
    </source>
</evidence>
<evidence type="ECO:0000256" key="8">
    <source>
        <dbReference type="ARBA" id="ARBA00037226"/>
    </source>
</evidence>
<name>A0A0G2H2V3_9PEZI</name>
<keyword evidence="6" id="KW-0496">Mitochondrion</keyword>
<dbReference type="Proteomes" id="UP000034182">
    <property type="component" value="Unassembled WGS sequence"/>
</dbReference>
<proteinExistence type="inferred from homology"/>
<feature type="compositionally biased region" description="Polar residues" evidence="11">
    <location>
        <begin position="193"/>
        <end position="206"/>
    </location>
</feature>
<dbReference type="SUPFAM" id="SSF55174">
    <property type="entry name" value="Alpha-L RNA-binding motif"/>
    <property type="match status" value="1"/>
</dbReference>
<evidence type="ECO:0000256" key="9">
    <source>
        <dbReference type="ARBA" id="ARBA00071419"/>
    </source>
</evidence>
<evidence type="ECO:0000313" key="16">
    <source>
        <dbReference type="Proteomes" id="UP001430584"/>
    </source>
</evidence>
<evidence type="ECO:0000256" key="10">
    <source>
        <dbReference type="PROSITE-ProRule" id="PRU00182"/>
    </source>
</evidence>
<feature type="region of interest" description="Disordered" evidence="11">
    <location>
        <begin position="190"/>
        <end position="246"/>
    </location>
</feature>
<keyword evidence="3" id="KW-0699">rRNA-binding</keyword>
<comment type="similarity">
    <text evidence="2">Belongs to the universal ribosomal protein uS4 family.</text>
</comment>
<evidence type="ECO:0000256" key="3">
    <source>
        <dbReference type="ARBA" id="ARBA00022730"/>
    </source>
</evidence>
<dbReference type="GO" id="GO:0003735">
    <property type="term" value="F:structural constituent of ribosome"/>
    <property type="evidence" value="ECO:0007669"/>
    <property type="project" value="TreeGrafter"/>
</dbReference>
<dbReference type="RefSeq" id="XP_066637579.1">
    <property type="nucleotide sequence ID" value="XM_066772300.1"/>
</dbReference>
<evidence type="ECO:0000256" key="6">
    <source>
        <dbReference type="ARBA" id="ARBA00023128"/>
    </source>
</evidence>
<dbReference type="Gene3D" id="3.10.290.10">
    <property type="entry name" value="RNA-binding S4 domain"/>
    <property type="match status" value="1"/>
</dbReference>
<evidence type="ECO:0000313" key="13">
    <source>
        <dbReference type="EMBL" id="KAL0264839.1"/>
    </source>
</evidence>
<dbReference type="GO" id="GO:0042274">
    <property type="term" value="P:ribosomal small subunit biogenesis"/>
    <property type="evidence" value="ECO:0007669"/>
    <property type="project" value="TreeGrafter"/>
</dbReference>
<reference evidence="13 16" key="3">
    <citation type="submission" date="2024-02" db="EMBL/GenBank/DDBJ databases">
        <title>De novo assembly and annotation of 12 fungi associated with fruit tree decline syndrome in Ontario, Canada.</title>
        <authorList>
            <person name="Sulman M."/>
            <person name="Ellouze W."/>
            <person name="Ilyukhin E."/>
        </authorList>
    </citation>
    <scope>NUCLEOTIDE SEQUENCE [LARGE SCALE GENOMIC DNA]</scope>
    <source>
        <strain evidence="13 16">FDS-637</strain>
    </source>
</reference>
<comment type="function">
    <text evidence="8">Component of the mitochondrial ribosome (mitoribosome), a dedicated translation machinery responsible for the synthesis of mitochondrial genome-encoded proteins, including at least some of the essential transmembrane subunits of the mitochondrial respiratory chain. The mitoribosomes are attached to the mitochondrial inner membrane and translation products are cotranslationally integrated into the membrane.</text>
</comment>
<dbReference type="FunFam" id="3.10.290.10:FF:000025">
    <property type="entry name" value="30S ribosomal subunit S4"/>
    <property type="match status" value="1"/>
</dbReference>
<dbReference type="PANTHER" id="PTHR11831:SF4">
    <property type="entry name" value="SMALL RIBOSOMAL SUBUNIT PROTEIN US4M"/>
    <property type="match status" value="1"/>
</dbReference>
<evidence type="ECO:0000256" key="7">
    <source>
        <dbReference type="ARBA" id="ARBA00023274"/>
    </source>
</evidence>
<evidence type="ECO:0000256" key="4">
    <source>
        <dbReference type="ARBA" id="ARBA00022884"/>
    </source>
</evidence>
<evidence type="ECO:0000256" key="11">
    <source>
        <dbReference type="SAM" id="MobiDB-lite"/>
    </source>
</evidence>
<keyword evidence="16" id="KW-1185">Reference proteome</keyword>
<protein>
    <recommendedName>
        <fullName evidence="9">Small ribosomal subunit protein uS4m</fullName>
    </recommendedName>
</protein>
<dbReference type="EMBL" id="JAJVCZ030000001">
    <property type="protein sequence ID" value="KAL0264839.1"/>
    <property type="molecule type" value="Genomic_DNA"/>
</dbReference>
<dbReference type="Proteomes" id="UP001430584">
    <property type="component" value="Unassembled WGS sequence"/>
</dbReference>
<evidence type="ECO:0000256" key="2">
    <source>
        <dbReference type="ARBA" id="ARBA00007465"/>
    </source>
</evidence>
<evidence type="ECO:0000256" key="1">
    <source>
        <dbReference type="ARBA" id="ARBA00004173"/>
    </source>
</evidence>
<comment type="caution">
    <text evidence="14">The sequence shown here is derived from an EMBL/GenBank/DDBJ whole genome shotgun (WGS) entry which is preliminary data.</text>
</comment>
<keyword evidence="5" id="KW-0689">Ribosomal protein</keyword>
<dbReference type="GO" id="GO:0019843">
    <property type="term" value="F:rRNA binding"/>
    <property type="evidence" value="ECO:0007669"/>
    <property type="project" value="UniProtKB-KW"/>
</dbReference>
<dbReference type="EMBL" id="LAQI01000070">
    <property type="protein sequence ID" value="KKY23115.1"/>
    <property type="molecule type" value="Genomic_DNA"/>
</dbReference>
<feature type="compositionally biased region" description="Basic and acidic residues" evidence="11">
    <location>
        <begin position="207"/>
        <end position="246"/>
    </location>
</feature>
<sequence length="417" mass="48264">MRKRFHWLKKPKLRADWSKENLYNLSRATAPAVSTKTFFQQKWNAKALTRAYHGEQIREKQWQRMFRRSLPAVVPMSHRYLAVTDGSEQATGRGSGEDEPGDISDRPTPQMTPYMQMTFYPIERRLDTAIWRALFATSARQARQFVVHGWVKVNGKKMIYPGYMLNPGDMFQVDPERVMWATGARKDEKRQFINLNKPTEKAASQDNSKDEAPPTEESAAKTETDAEKETDAEAKPEAKEASVEDVKKTLKSLMERTQAMLDDTKEIPVKRKQELRGFRQALRKMLSLAKGLLSTSVTDDLEARLAVISNKLAKPSKQVKQEPTDDFSEEQEELLQEALEKMRENPFDPSKPYLTPWRPRPFMSAFAFIPRYLEVNQNICAAVYLRHPMARPGLAEVPTPFHYETSQLAFNWYLRRR</sequence>
<keyword evidence="4 10" id="KW-0694">RNA-binding</keyword>
<gene>
    <name evidence="13" type="ORF">SLS55_000792</name>
    <name evidence="14" type="ORF">UCDDS831_g03240</name>
</gene>
<feature type="domain" description="RNA-binding S4" evidence="12">
    <location>
        <begin position="124"/>
        <end position="186"/>
    </location>
</feature>
<dbReference type="CDD" id="cd00165">
    <property type="entry name" value="S4"/>
    <property type="match status" value="1"/>
</dbReference>
<organism evidence="14 15">
    <name type="scientific">Diplodia seriata</name>
    <dbReference type="NCBI Taxonomy" id="420778"/>
    <lineage>
        <taxon>Eukaryota</taxon>
        <taxon>Fungi</taxon>
        <taxon>Dikarya</taxon>
        <taxon>Ascomycota</taxon>
        <taxon>Pezizomycotina</taxon>
        <taxon>Dothideomycetes</taxon>
        <taxon>Dothideomycetes incertae sedis</taxon>
        <taxon>Botryosphaeriales</taxon>
        <taxon>Botryosphaeriaceae</taxon>
        <taxon>Diplodia</taxon>
    </lineage>
</organism>
<dbReference type="PROSITE" id="PS50889">
    <property type="entry name" value="S4"/>
    <property type="match status" value="1"/>
</dbReference>
<keyword evidence="7" id="KW-0687">Ribonucleoprotein</keyword>
<reference evidence="14 15" key="2">
    <citation type="submission" date="2015-05" db="EMBL/GenBank/DDBJ databases">
        <title>Distinctive expansion of gene families associated with plant cell wall degradation and secondary metabolism in the genomes of grapevine trunk pathogens.</title>
        <authorList>
            <person name="Lawrence D.P."/>
            <person name="Travadon R."/>
            <person name="Rolshausen P.E."/>
            <person name="Baumgartner K."/>
        </authorList>
    </citation>
    <scope>NUCLEOTIDE SEQUENCE [LARGE SCALE GENOMIC DNA]</scope>
    <source>
        <strain evidence="14">DS831</strain>
    </source>
</reference>
<evidence type="ECO:0000313" key="14">
    <source>
        <dbReference type="EMBL" id="KKY23115.1"/>
    </source>
</evidence>
<evidence type="ECO:0000256" key="5">
    <source>
        <dbReference type="ARBA" id="ARBA00022980"/>
    </source>
</evidence>
<accession>A0A0G2H2V3</accession>
<dbReference type="GeneID" id="92004877"/>
<dbReference type="GO" id="GO:0005763">
    <property type="term" value="C:mitochondrial small ribosomal subunit"/>
    <property type="evidence" value="ECO:0007669"/>
    <property type="project" value="TreeGrafter"/>
</dbReference>
<dbReference type="InterPro" id="IPR002942">
    <property type="entry name" value="S4_RNA-bd"/>
</dbReference>
<dbReference type="SMART" id="SM00363">
    <property type="entry name" value="S4"/>
    <property type="match status" value="1"/>
</dbReference>
<evidence type="ECO:0000259" key="12">
    <source>
        <dbReference type="SMART" id="SM00363"/>
    </source>
</evidence>
<reference evidence="14 15" key="1">
    <citation type="submission" date="2015-03" db="EMBL/GenBank/DDBJ databases">
        <authorList>
            <person name="Morales-Cruz A."/>
            <person name="Amrine K.C."/>
            <person name="Cantu D."/>
        </authorList>
    </citation>
    <scope>NUCLEOTIDE SEQUENCE [LARGE SCALE GENOMIC DNA]</scope>
    <source>
        <strain evidence="14">DS831</strain>
    </source>
</reference>
<dbReference type="PANTHER" id="PTHR11831">
    <property type="entry name" value="30S 40S RIBOSOMAL PROTEIN"/>
    <property type="match status" value="1"/>
</dbReference>
<dbReference type="Pfam" id="PF01479">
    <property type="entry name" value="S4"/>
    <property type="match status" value="1"/>
</dbReference>
<dbReference type="InterPro" id="IPR022801">
    <property type="entry name" value="Ribosomal_uS4"/>
</dbReference>
<dbReference type="InterPro" id="IPR036986">
    <property type="entry name" value="S4_RNA-bd_sf"/>
</dbReference>
<feature type="region of interest" description="Disordered" evidence="11">
    <location>
        <begin position="85"/>
        <end position="112"/>
    </location>
</feature>
<comment type="subcellular location">
    <subcellularLocation>
        <location evidence="1">Mitochondrion</location>
    </subcellularLocation>
</comment>
<dbReference type="AlphaFoldDB" id="A0A0G2H2V3"/>